<dbReference type="HAMAP" id="MF_00227">
    <property type="entry name" value="RNase_P"/>
    <property type="match status" value="1"/>
</dbReference>
<keyword evidence="5 6" id="KW-0694">RNA-binding</keyword>
<dbReference type="EMBL" id="BJVC01000001">
    <property type="protein sequence ID" value="GEL01437.1"/>
    <property type="molecule type" value="Genomic_DNA"/>
</dbReference>
<dbReference type="GO" id="GO:0000049">
    <property type="term" value="F:tRNA binding"/>
    <property type="evidence" value="ECO:0007669"/>
    <property type="project" value="UniProtKB-UniRule"/>
</dbReference>
<dbReference type="Pfam" id="PF00825">
    <property type="entry name" value="Ribonuclease_P"/>
    <property type="match status" value="1"/>
</dbReference>
<dbReference type="PANTHER" id="PTHR33992">
    <property type="entry name" value="RIBONUCLEASE P PROTEIN COMPONENT"/>
    <property type="match status" value="1"/>
</dbReference>
<dbReference type="NCBIfam" id="TIGR00188">
    <property type="entry name" value="rnpA"/>
    <property type="match status" value="1"/>
</dbReference>
<sequence>MAGQPETLKKRPEFLRCAGRGRKVATPGLVLQVLKREEAEPARVGYTVTKKVGNAVVRNRTRRRLRAALRQVAQTHSLEAVDLVLIGRDSTRSRPFSRLVDDLEHALRKGQAL</sequence>
<evidence type="ECO:0000256" key="6">
    <source>
        <dbReference type="HAMAP-Rule" id="MF_00227"/>
    </source>
</evidence>
<evidence type="ECO:0000256" key="1">
    <source>
        <dbReference type="ARBA" id="ARBA00022694"/>
    </source>
</evidence>
<comment type="caution">
    <text evidence="8">The sequence shown here is derived from an EMBL/GenBank/DDBJ whole genome shotgun (WGS) entry which is preliminary data.</text>
</comment>
<dbReference type="GO" id="GO:0001682">
    <property type="term" value="P:tRNA 5'-leader removal"/>
    <property type="evidence" value="ECO:0007669"/>
    <property type="project" value="UniProtKB-UniRule"/>
</dbReference>
<dbReference type="InterPro" id="IPR000100">
    <property type="entry name" value="RNase_P"/>
</dbReference>
<dbReference type="GO" id="GO:0004526">
    <property type="term" value="F:ribonuclease P activity"/>
    <property type="evidence" value="ECO:0007669"/>
    <property type="project" value="UniProtKB-UniRule"/>
</dbReference>
<dbReference type="PANTHER" id="PTHR33992:SF1">
    <property type="entry name" value="RIBONUCLEASE P PROTEIN COMPONENT"/>
    <property type="match status" value="1"/>
</dbReference>
<dbReference type="AlphaFoldDB" id="A0A511BM72"/>
<gene>
    <name evidence="6 8" type="primary">rnpA</name>
    <name evidence="8" type="ORF">SSA02_06000</name>
</gene>
<evidence type="ECO:0000313" key="9">
    <source>
        <dbReference type="Proteomes" id="UP000321405"/>
    </source>
</evidence>
<comment type="function">
    <text evidence="6">RNaseP catalyzes the removal of the 5'-leader sequence from pre-tRNA to produce the mature 5'-terminus. It can also cleave other RNA substrates such as 4.5S RNA. The protein component plays an auxiliary but essential role in vivo by binding to the 5'-leader sequence and broadening the substrate specificity of the ribozyme.</text>
</comment>
<evidence type="ECO:0000256" key="5">
    <source>
        <dbReference type="ARBA" id="ARBA00022884"/>
    </source>
</evidence>
<dbReference type="OrthoDB" id="9810867at2"/>
<dbReference type="RefSeq" id="WP_147092386.1">
    <property type="nucleotide sequence ID" value="NZ_BJVC01000001.1"/>
</dbReference>
<reference evidence="8 9" key="1">
    <citation type="submission" date="2019-07" db="EMBL/GenBank/DDBJ databases">
        <title>Whole genome shotgun sequence of Swaminathania salitolerans NBRC 104436.</title>
        <authorList>
            <person name="Hosoyama A."/>
            <person name="Uohara A."/>
            <person name="Ohji S."/>
            <person name="Ichikawa N."/>
        </authorList>
    </citation>
    <scope>NUCLEOTIDE SEQUENCE [LARGE SCALE GENOMIC DNA]</scope>
    <source>
        <strain evidence="8 9">NBRC 104436</strain>
    </source>
</reference>
<dbReference type="InterPro" id="IPR020568">
    <property type="entry name" value="Ribosomal_Su5_D2-typ_SF"/>
</dbReference>
<dbReference type="Proteomes" id="UP000321405">
    <property type="component" value="Unassembled WGS sequence"/>
</dbReference>
<dbReference type="GO" id="GO:0030677">
    <property type="term" value="C:ribonuclease P complex"/>
    <property type="evidence" value="ECO:0007669"/>
    <property type="project" value="TreeGrafter"/>
</dbReference>
<keyword evidence="4 6" id="KW-0378">Hydrolase</keyword>
<comment type="subunit">
    <text evidence="6">Consists of a catalytic RNA component (M1 or rnpB) and a protein subunit.</text>
</comment>
<accession>A0A511BM72</accession>
<dbReference type="GO" id="GO:0042781">
    <property type="term" value="F:3'-tRNA processing endoribonuclease activity"/>
    <property type="evidence" value="ECO:0007669"/>
    <property type="project" value="TreeGrafter"/>
</dbReference>
<dbReference type="SUPFAM" id="SSF54211">
    <property type="entry name" value="Ribosomal protein S5 domain 2-like"/>
    <property type="match status" value="1"/>
</dbReference>
<keyword evidence="1 6" id="KW-0819">tRNA processing</keyword>
<dbReference type="InterPro" id="IPR014721">
    <property type="entry name" value="Ribsml_uS5_D2-typ_fold_subgr"/>
</dbReference>
<evidence type="ECO:0000256" key="3">
    <source>
        <dbReference type="ARBA" id="ARBA00022759"/>
    </source>
</evidence>
<comment type="similarity">
    <text evidence="6">Belongs to the RnpA family.</text>
</comment>
<keyword evidence="2 6" id="KW-0540">Nuclease</keyword>
<keyword evidence="3 6" id="KW-0255">Endonuclease</keyword>
<evidence type="ECO:0000256" key="2">
    <source>
        <dbReference type="ARBA" id="ARBA00022722"/>
    </source>
</evidence>
<dbReference type="EC" id="3.1.26.5" evidence="6 7"/>
<protein>
    <recommendedName>
        <fullName evidence="6 7">Ribonuclease P protein component</fullName>
        <shortName evidence="6">RNase P protein</shortName>
        <shortName evidence="6">RNaseP protein</shortName>
        <ecNumber evidence="6 7">3.1.26.5</ecNumber>
    </recommendedName>
    <alternativeName>
        <fullName evidence="6">Protein C5</fullName>
    </alternativeName>
</protein>
<name>A0A511BM72_9PROT</name>
<comment type="catalytic activity">
    <reaction evidence="6">
        <text>Endonucleolytic cleavage of RNA, removing 5'-extranucleotides from tRNA precursor.</text>
        <dbReference type="EC" id="3.1.26.5"/>
    </reaction>
</comment>
<evidence type="ECO:0000313" key="8">
    <source>
        <dbReference type="EMBL" id="GEL01437.1"/>
    </source>
</evidence>
<dbReference type="Gene3D" id="3.30.230.10">
    <property type="match status" value="1"/>
</dbReference>
<proteinExistence type="inferred from homology"/>
<organism evidence="8 9">
    <name type="scientific">Swaminathania salitolerans</name>
    <dbReference type="NCBI Taxonomy" id="182838"/>
    <lineage>
        <taxon>Bacteria</taxon>
        <taxon>Pseudomonadati</taxon>
        <taxon>Pseudomonadota</taxon>
        <taxon>Alphaproteobacteria</taxon>
        <taxon>Acetobacterales</taxon>
        <taxon>Acetobacteraceae</taxon>
        <taxon>Swaminathania</taxon>
    </lineage>
</organism>
<evidence type="ECO:0000256" key="7">
    <source>
        <dbReference type="NCBIfam" id="TIGR00188"/>
    </source>
</evidence>
<evidence type="ECO:0000256" key="4">
    <source>
        <dbReference type="ARBA" id="ARBA00022801"/>
    </source>
</evidence>
<keyword evidence="9" id="KW-1185">Reference proteome</keyword>